<dbReference type="SMART" id="SM00028">
    <property type="entry name" value="TPR"/>
    <property type="match status" value="1"/>
</dbReference>
<evidence type="ECO:0000313" key="4">
    <source>
        <dbReference type="Proteomes" id="UP000039865"/>
    </source>
</evidence>
<dbReference type="Proteomes" id="UP000039865">
    <property type="component" value="Unassembled WGS sequence"/>
</dbReference>
<name>A0A078A713_STYLE</name>
<reference evidence="3 4" key="1">
    <citation type="submission" date="2014-06" db="EMBL/GenBank/DDBJ databases">
        <authorList>
            <person name="Swart Estienne"/>
        </authorList>
    </citation>
    <scope>NUCLEOTIDE SEQUENCE [LARGE SCALE GENOMIC DNA]</scope>
    <source>
        <strain evidence="3 4">130c</strain>
    </source>
</reference>
<feature type="domain" description="SET" evidence="2">
    <location>
        <begin position="346"/>
        <end position="544"/>
    </location>
</feature>
<dbReference type="OrthoDB" id="438641at2759"/>
<dbReference type="Pfam" id="PF00856">
    <property type="entry name" value="SET"/>
    <property type="match status" value="1"/>
</dbReference>
<dbReference type="PROSITE" id="PS50280">
    <property type="entry name" value="SET"/>
    <property type="match status" value="1"/>
</dbReference>
<dbReference type="InterPro" id="IPR019734">
    <property type="entry name" value="TPR_rpt"/>
</dbReference>
<dbReference type="AlphaFoldDB" id="A0A078A713"/>
<dbReference type="Gene3D" id="2.170.270.10">
    <property type="entry name" value="SET domain"/>
    <property type="match status" value="1"/>
</dbReference>
<evidence type="ECO:0000256" key="1">
    <source>
        <dbReference type="PROSITE-ProRule" id="PRU00339"/>
    </source>
</evidence>
<gene>
    <name evidence="3" type="primary">Contig10497.g11201</name>
    <name evidence="3" type="ORF">STYLEM_6999</name>
</gene>
<organism evidence="3 4">
    <name type="scientific">Stylonychia lemnae</name>
    <name type="common">Ciliate</name>
    <dbReference type="NCBI Taxonomy" id="5949"/>
    <lineage>
        <taxon>Eukaryota</taxon>
        <taxon>Sar</taxon>
        <taxon>Alveolata</taxon>
        <taxon>Ciliophora</taxon>
        <taxon>Intramacronucleata</taxon>
        <taxon>Spirotrichea</taxon>
        <taxon>Stichotrichia</taxon>
        <taxon>Sporadotrichida</taxon>
        <taxon>Oxytrichidae</taxon>
        <taxon>Stylonychinae</taxon>
        <taxon>Stylonychia</taxon>
    </lineage>
</organism>
<dbReference type="SUPFAM" id="SSF48452">
    <property type="entry name" value="TPR-like"/>
    <property type="match status" value="1"/>
</dbReference>
<evidence type="ECO:0000259" key="2">
    <source>
        <dbReference type="PROSITE" id="PS50280"/>
    </source>
</evidence>
<dbReference type="OMA" id="VECELMI"/>
<feature type="repeat" description="TPR" evidence="1">
    <location>
        <begin position="234"/>
        <end position="267"/>
    </location>
</feature>
<dbReference type="InterPro" id="IPR053209">
    <property type="entry name" value="Gramillin-biosynth_MTr"/>
</dbReference>
<dbReference type="PANTHER" id="PTHR47643">
    <property type="entry name" value="TPR DOMAIN PROTEIN (AFU_ORTHOLOGUE AFUA_5G12710)"/>
    <property type="match status" value="1"/>
</dbReference>
<dbReference type="Gene3D" id="1.25.40.10">
    <property type="entry name" value="Tetratricopeptide repeat domain"/>
    <property type="match status" value="1"/>
</dbReference>
<evidence type="ECO:0000313" key="3">
    <source>
        <dbReference type="EMBL" id="CDW78029.1"/>
    </source>
</evidence>
<dbReference type="InterPro" id="IPR011990">
    <property type="entry name" value="TPR-like_helical_dom_sf"/>
</dbReference>
<dbReference type="InterPro" id="IPR001214">
    <property type="entry name" value="SET_dom"/>
</dbReference>
<dbReference type="EMBL" id="CCKQ01006708">
    <property type="protein sequence ID" value="CDW78029.1"/>
    <property type="molecule type" value="Genomic_DNA"/>
</dbReference>
<sequence length="708" mass="82750">MRFQKLREKMIKNFSSANNPKIILEHFMENLAMYQMSGQEQMERYRVQDKPVPVFKLLTNAKDLLRYSPIRVKDLKIEQTHFSKYIELKIKVSTFKGQGFHFIAQELEEVKDEDEEINQIVSCSIYNMENTYDVRNFQEGQKFVVLDPYFRFGNDCSPFVKIEDKSKLILLQKNKSLKELIKGAIQEMTPLDLKDYGNKAFQQSDPQSAVSIYSHGITKARNALESQSNNQILVALYGNRAQCYQNLKQFELSLKDCEDALQLDPTNLKNQFRKAKALGFLDQEEESLKQLSELDENQSNQDIQEAIQEIKQRLNQKSGIYNYSNLIKTQAILKNKSDDFVREYIGPIQIGMINNKNRGVIAKSQIKKGQVILVEKAFSTNEQRQDLKFELEQTYVYLDHPGNIPLLRNTQISMLSAVKSSQWVKYLYNGSNGDLQVDLNLIKQVDTDCIEDYKISYDEMTQMVKLNQAECWPLNKYLADLKNMKKKSYKERDFDGKLSAIWPVFSFMNHDCYNNTQRFSIGDVLFVVANRDISEGEEITVQYVARNLSQAERVDLFQNAWKFTCQCDQCLKYQNIPQSLKEIMKIPHNKSLNDQQKNQKSSDMLVGYPFVLQYVIENDLNKHFLAEFHAMQQEMLAIYGLRKDVESFSKTWNYFKIHADIEDMCIIKMVSEKAFGKDSKIYQEISQSQKELFMTIFNNDKELYENYG</sequence>
<dbReference type="Pfam" id="PF00515">
    <property type="entry name" value="TPR_1"/>
    <property type="match status" value="1"/>
</dbReference>
<proteinExistence type="predicted"/>
<dbReference type="InParanoid" id="A0A078A713"/>
<dbReference type="InterPro" id="IPR046341">
    <property type="entry name" value="SET_dom_sf"/>
</dbReference>
<dbReference type="PROSITE" id="PS50005">
    <property type="entry name" value="TPR"/>
    <property type="match status" value="1"/>
</dbReference>
<dbReference type="SUPFAM" id="SSF82199">
    <property type="entry name" value="SET domain"/>
    <property type="match status" value="1"/>
</dbReference>
<keyword evidence="1" id="KW-0802">TPR repeat</keyword>
<protein>
    <submittedName>
        <fullName evidence="3">Tpr domain-containing protein</fullName>
    </submittedName>
</protein>
<keyword evidence="4" id="KW-1185">Reference proteome</keyword>
<accession>A0A078A713</accession>
<dbReference type="PANTHER" id="PTHR47643:SF2">
    <property type="entry name" value="TPR DOMAIN PROTEIN (AFU_ORTHOLOGUE AFUA_5G12710)"/>
    <property type="match status" value="1"/>
</dbReference>
<dbReference type="SMART" id="SM00317">
    <property type="entry name" value="SET"/>
    <property type="match status" value="1"/>
</dbReference>